<dbReference type="CDD" id="cd17920">
    <property type="entry name" value="DEXHc_RecQ"/>
    <property type="match status" value="1"/>
</dbReference>
<dbReference type="EMBL" id="AZGF01000011">
    <property type="protein sequence ID" value="KRM12110.1"/>
    <property type="molecule type" value="Genomic_DNA"/>
</dbReference>
<evidence type="ECO:0000256" key="4">
    <source>
        <dbReference type="ARBA" id="ARBA00022840"/>
    </source>
</evidence>
<dbReference type="SUPFAM" id="SSF52540">
    <property type="entry name" value="P-loop containing nucleoside triphosphate hydrolases"/>
    <property type="match status" value="1"/>
</dbReference>
<dbReference type="SMART" id="SM00490">
    <property type="entry name" value="HELICc"/>
    <property type="match status" value="1"/>
</dbReference>
<dbReference type="eggNOG" id="COG0514">
    <property type="taxonomic scope" value="Bacteria"/>
</dbReference>
<organism evidence="10 11">
    <name type="scientific">Paucilactobacillus suebicus DSM 5007 = KCTC 3549</name>
    <dbReference type="NCBI Taxonomy" id="1423807"/>
    <lineage>
        <taxon>Bacteria</taxon>
        <taxon>Bacillati</taxon>
        <taxon>Bacillota</taxon>
        <taxon>Bacilli</taxon>
        <taxon>Lactobacillales</taxon>
        <taxon>Lactobacillaceae</taxon>
        <taxon>Paucilactobacillus</taxon>
    </lineage>
</organism>
<keyword evidence="3 10" id="KW-0347">Helicase</keyword>
<dbReference type="RefSeq" id="WP_010622207.1">
    <property type="nucleotide sequence ID" value="NZ_AZGF01000011.1"/>
</dbReference>
<evidence type="ECO:0000256" key="3">
    <source>
        <dbReference type="ARBA" id="ARBA00022806"/>
    </source>
</evidence>
<evidence type="ECO:0000259" key="9">
    <source>
        <dbReference type="PROSITE" id="PS51194"/>
    </source>
</evidence>
<evidence type="ECO:0000259" key="8">
    <source>
        <dbReference type="PROSITE" id="PS51192"/>
    </source>
</evidence>
<dbReference type="NCBIfam" id="TIGR00614">
    <property type="entry name" value="recQ_fam"/>
    <property type="match status" value="1"/>
</dbReference>
<dbReference type="InterPro" id="IPR001650">
    <property type="entry name" value="Helicase_C-like"/>
</dbReference>
<keyword evidence="2" id="KW-0378">Hydrolase</keyword>
<evidence type="ECO:0000256" key="5">
    <source>
        <dbReference type="ARBA" id="ARBA00023125"/>
    </source>
</evidence>
<dbReference type="AlphaFoldDB" id="A0A0R1W2U3"/>
<keyword evidence="11" id="KW-1185">Reference proteome</keyword>
<dbReference type="Pfam" id="PF16124">
    <property type="entry name" value="RecQ_Zn_bind"/>
    <property type="match status" value="1"/>
</dbReference>
<dbReference type="Gene3D" id="3.40.50.300">
    <property type="entry name" value="P-loop containing nucleotide triphosphate hydrolases"/>
    <property type="match status" value="2"/>
</dbReference>
<dbReference type="InterPro" id="IPR027417">
    <property type="entry name" value="P-loop_NTPase"/>
</dbReference>
<accession>A0A0R1W2U3</accession>
<reference evidence="10 11" key="1">
    <citation type="journal article" date="2015" name="Genome Announc.">
        <title>Expanding the biotechnology potential of lactobacilli through comparative genomics of 213 strains and associated genera.</title>
        <authorList>
            <person name="Sun Z."/>
            <person name="Harris H.M."/>
            <person name="McCann A."/>
            <person name="Guo C."/>
            <person name="Argimon S."/>
            <person name="Zhang W."/>
            <person name="Yang X."/>
            <person name="Jeffery I.B."/>
            <person name="Cooney J.C."/>
            <person name="Kagawa T.F."/>
            <person name="Liu W."/>
            <person name="Song Y."/>
            <person name="Salvetti E."/>
            <person name="Wrobel A."/>
            <person name="Rasinkangas P."/>
            <person name="Parkhill J."/>
            <person name="Rea M.C."/>
            <person name="O'Sullivan O."/>
            <person name="Ritari J."/>
            <person name="Douillard F.P."/>
            <person name="Paul Ross R."/>
            <person name="Yang R."/>
            <person name="Briner A.E."/>
            <person name="Felis G.E."/>
            <person name="de Vos W.M."/>
            <person name="Barrangou R."/>
            <person name="Klaenhammer T.R."/>
            <person name="Caufield P.W."/>
            <person name="Cui Y."/>
            <person name="Zhang H."/>
            <person name="O'Toole P.W."/>
        </authorList>
    </citation>
    <scope>NUCLEOTIDE SEQUENCE [LARGE SCALE GENOMIC DNA]</scope>
    <source>
        <strain evidence="10 11">DSM 5007</strain>
    </source>
</reference>
<feature type="domain" description="Helicase ATP-binding" evidence="8">
    <location>
        <begin position="28"/>
        <end position="195"/>
    </location>
</feature>
<evidence type="ECO:0000256" key="6">
    <source>
        <dbReference type="ARBA" id="ARBA00044535"/>
    </source>
</evidence>
<dbReference type="SMART" id="SM00487">
    <property type="entry name" value="DEXDc"/>
    <property type="match status" value="1"/>
</dbReference>
<feature type="domain" description="Helicase C-terminal" evidence="9">
    <location>
        <begin position="224"/>
        <end position="377"/>
    </location>
</feature>
<dbReference type="GO" id="GO:0009378">
    <property type="term" value="F:four-way junction helicase activity"/>
    <property type="evidence" value="ECO:0007669"/>
    <property type="project" value="TreeGrafter"/>
</dbReference>
<dbReference type="Pfam" id="PF00270">
    <property type="entry name" value="DEAD"/>
    <property type="match status" value="1"/>
</dbReference>
<evidence type="ECO:0000256" key="7">
    <source>
        <dbReference type="ARBA" id="ARBA00044550"/>
    </source>
</evidence>
<dbReference type="Pfam" id="PF00271">
    <property type="entry name" value="Helicase_C"/>
    <property type="match status" value="1"/>
</dbReference>
<dbReference type="PROSITE" id="PS51194">
    <property type="entry name" value="HELICASE_CTER"/>
    <property type="match status" value="1"/>
</dbReference>
<dbReference type="InterPro" id="IPR032284">
    <property type="entry name" value="RecQ_Zn-bd"/>
</dbReference>
<evidence type="ECO:0000256" key="2">
    <source>
        <dbReference type="ARBA" id="ARBA00022801"/>
    </source>
</evidence>
<keyword evidence="4" id="KW-0067">ATP-binding</keyword>
<dbReference type="GO" id="GO:0006281">
    <property type="term" value="P:DNA repair"/>
    <property type="evidence" value="ECO:0007669"/>
    <property type="project" value="TreeGrafter"/>
</dbReference>
<dbReference type="PROSITE" id="PS00690">
    <property type="entry name" value="DEAH_ATP_HELICASE"/>
    <property type="match status" value="1"/>
</dbReference>
<evidence type="ECO:0000313" key="11">
    <source>
        <dbReference type="Proteomes" id="UP000051820"/>
    </source>
</evidence>
<name>A0A0R1W2U3_9LACO</name>
<keyword evidence="1" id="KW-0547">Nucleotide-binding</keyword>
<dbReference type="GO" id="GO:0005737">
    <property type="term" value="C:cytoplasm"/>
    <property type="evidence" value="ECO:0007669"/>
    <property type="project" value="TreeGrafter"/>
</dbReference>
<dbReference type="GO" id="GO:0006310">
    <property type="term" value="P:DNA recombination"/>
    <property type="evidence" value="ECO:0007669"/>
    <property type="project" value="InterPro"/>
</dbReference>
<dbReference type="OrthoDB" id="9763310at2"/>
<dbReference type="InterPro" id="IPR011545">
    <property type="entry name" value="DEAD/DEAH_box_helicase_dom"/>
</dbReference>
<evidence type="ECO:0000256" key="1">
    <source>
        <dbReference type="ARBA" id="ARBA00022741"/>
    </source>
</evidence>
<protein>
    <recommendedName>
        <fullName evidence="6">ATP-dependent DNA helicase RecQ</fullName>
    </recommendedName>
    <alternativeName>
        <fullName evidence="7">DNA 3'-5' helicase RecQ</fullName>
    </alternativeName>
</protein>
<dbReference type="PANTHER" id="PTHR13710:SF84">
    <property type="entry name" value="ATP-DEPENDENT DNA HELICASE RECS-RELATED"/>
    <property type="match status" value="1"/>
</dbReference>
<dbReference type="InterPro" id="IPR014001">
    <property type="entry name" value="Helicase_ATP-bd"/>
</dbReference>
<dbReference type="GO" id="GO:0030894">
    <property type="term" value="C:replisome"/>
    <property type="evidence" value="ECO:0007669"/>
    <property type="project" value="TreeGrafter"/>
</dbReference>
<keyword evidence="5" id="KW-0238">DNA-binding</keyword>
<dbReference type="Proteomes" id="UP000051820">
    <property type="component" value="Unassembled WGS sequence"/>
</dbReference>
<dbReference type="GO" id="GO:0016787">
    <property type="term" value="F:hydrolase activity"/>
    <property type="evidence" value="ECO:0007669"/>
    <property type="project" value="UniProtKB-KW"/>
</dbReference>
<dbReference type="InterPro" id="IPR002464">
    <property type="entry name" value="DNA/RNA_helicase_DEAH_CS"/>
</dbReference>
<dbReference type="InterPro" id="IPR004589">
    <property type="entry name" value="DNA_helicase_ATP-dep_RecQ"/>
</dbReference>
<dbReference type="GO" id="GO:0043138">
    <property type="term" value="F:3'-5' DNA helicase activity"/>
    <property type="evidence" value="ECO:0007669"/>
    <property type="project" value="TreeGrafter"/>
</dbReference>
<comment type="caution">
    <text evidence="10">The sequence shown here is derived from an EMBL/GenBank/DDBJ whole genome shotgun (WGS) entry which is preliminary data.</text>
</comment>
<dbReference type="PROSITE" id="PS51192">
    <property type="entry name" value="HELICASE_ATP_BIND_1"/>
    <property type="match status" value="1"/>
</dbReference>
<dbReference type="GO" id="GO:0043590">
    <property type="term" value="C:bacterial nucleoid"/>
    <property type="evidence" value="ECO:0007669"/>
    <property type="project" value="TreeGrafter"/>
</dbReference>
<dbReference type="GO" id="GO:0005524">
    <property type="term" value="F:ATP binding"/>
    <property type="evidence" value="ECO:0007669"/>
    <property type="project" value="UniProtKB-KW"/>
</dbReference>
<gene>
    <name evidence="10" type="ORF">FD16_GL000322</name>
</gene>
<dbReference type="PANTHER" id="PTHR13710">
    <property type="entry name" value="DNA HELICASE RECQ FAMILY MEMBER"/>
    <property type="match status" value="1"/>
</dbReference>
<dbReference type="PATRIC" id="fig|1423807.3.peg.325"/>
<sequence>MISDEQILQTLHDQFGYEQFRDGQKAVINSVLKHRDTMAVLPTGAGKTLLYQLPAYLISGTVVIVSPLLSLMQDQVSRLRERGEKKVVMLSSMQTVPQRKNSLARLSEYRFIFASPEILAQDNVIQSLRRINVSLFVIDEAHCISQWGPDFRPQYLLLNRLIESINHPAVLMLTATATKKVQDDIINKLGLNIDDVERVIKSVNRENIFLTTEEVNSVQEKNERLAQLVQQIGGAGIIYFSSRKQASQCAQWLMDQTGLRIAAYHAGIDQVTRYKIQHQFMNNSLDVVCATNAFGMGIDKNDIRFVIHYHLPANLENYVQEIGRAGRDGKQSIAILMYADGDEQIQRQLGLANLPNNLMIEKFARHQITPDGLGEMGDVLNFYIDNGYPVSEIESIFKKRAFQSEVNLSAMVNYAKANECLRNKILQYFDEQKIVHNVNCCSLGIDTEQIARLGLDRRNKKNKNDGSVDWHQRLDELFFEKS</sequence>
<proteinExistence type="predicted"/>
<dbReference type="STRING" id="1423807.FD16_GL000322"/>
<dbReference type="GO" id="GO:0003677">
    <property type="term" value="F:DNA binding"/>
    <property type="evidence" value="ECO:0007669"/>
    <property type="project" value="UniProtKB-KW"/>
</dbReference>
<evidence type="ECO:0000313" key="10">
    <source>
        <dbReference type="EMBL" id="KRM12110.1"/>
    </source>
</evidence>